<evidence type="ECO:0000259" key="1">
    <source>
        <dbReference type="Pfam" id="PF01695"/>
    </source>
</evidence>
<dbReference type="CDD" id="cd00009">
    <property type="entry name" value="AAA"/>
    <property type="match status" value="1"/>
</dbReference>
<evidence type="ECO:0000313" key="3">
    <source>
        <dbReference type="Proteomes" id="UP000246303"/>
    </source>
</evidence>
<sequence length="255" mass="28758">MFTSVDYEKFRALRITQVALQLEELLTDDGNDLKRPEELFLTAVDEALEVRRSTRIDKLISKARFPIPHASIEEIRYLPERGVSSVRMQRYAAHDWRADPTNLLLISPTGAGKTYIACAIGIAACHAEQSVHYTRMDELALELAISRGDRIAHQNLLNKLSNVDLLIVDDFLSIGIDETAANDLFTILVNRDQRLPTMIASQSGPRYWIESLPERVAAGSIVNRLASRARTINLGIIDMRRLHADEARAATDHWE</sequence>
<dbReference type="Pfam" id="PF01695">
    <property type="entry name" value="IstB_IS21"/>
    <property type="match status" value="1"/>
</dbReference>
<protein>
    <submittedName>
        <fullName evidence="2">AAA family ATPase</fullName>
    </submittedName>
</protein>
<comment type="caution">
    <text evidence="2">The sequence shown here is derived from an EMBL/GenBank/DDBJ whole genome shotgun (WGS) entry which is preliminary data.</text>
</comment>
<proteinExistence type="predicted"/>
<dbReference type="OrthoDB" id="9776217at2"/>
<gene>
    <name evidence="2" type="ORF">CVS29_17535</name>
</gene>
<dbReference type="RefSeq" id="WP_110107862.1">
    <property type="nucleotide sequence ID" value="NZ_JACBZZ010000001.1"/>
</dbReference>
<dbReference type="Proteomes" id="UP000246303">
    <property type="component" value="Unassembled WGS sequence"/>
</dbReference>
<dbReference type="InterPro" id="IPR027417">
    <property type="entry name" value="P-loop_NTPase"/>
</dbReference>
<dbReference type="InterPro" id="IPR028350">
    <property type="entry name" value="DNAC/IstB-like"/>
</dbReference>
<dbReference type="Gene3D" id="3.40.50.300">
    <property type="entry name" value="P-loop containing nucleotide triphosphate hydrolases"/>
    <property type="match status" value="1"/>
</dbReference>
<accession>A0A2V3DTT4</accession>
<dbReference type="InterPro" id="IPR002611">
    <property type="entry name" value="IstB_ATP-bd"/>
</dbReference>
<reference evidence="2 3" key="1">
    <citation type="submission" date="2018-05" db="EMBL/GenBank/DDBJ databases">
        <title>Genetic diversity of glacier-inhabiting Cryobacterium bacteria in China and description of Cryobacterium mengkeensis sp. nov. and Arthrobacter glacialis sp. nov.</title>
        <authorList>
            <person name="Liu Q."/>
            <person name="Xin Y.-H."/>
        </authorList>
    </citation>
    <scope>NUCLEOTIDE SEQUENCE [LARGE SCALE GENOMIC DNA]</scope>
    <source>
        <strain evidence="2 3">GP3</strain>
    </source>
</reference>
<dbReference type="SUPFAM" id="SSF52540">
    <property type="entry name" value="P-loop containing nucleoside triphosphate hydrolases"/>
    <property type="match status" value="1"/>
</dbReference>
<dbReference type="PANTHER" id="PTHR30050">
    <property type="entry name" value="CHROMOSOMAL REPLICATION INITIATOR PROTEIN DNAA"/>
    <property type="match status" value="1"/>
</dbReference>
<feature type="domain" description="IstB-like ATP-binding" evidence="1">
    <location>
        <begin position="12"/>
        <end position="242"/>
    </location>
</feature>
<organism evidence="2 3">
    <name type="scientific">Arthrobacter psychrochitiniphilus</name>
    <dbReference type="NCBI Taxonomy" id="291045"/>
    <lineage>
        <taxon>Bacteria</taxon>
        <taxon>Bacillati</taxon>
        <taxon>Actinomycetota</taxon>
        <taxon>Actinomycetes</taxon>
        <taxon>Micrococcales</taxon>
        <taxon>Micrococcaceae</taxon>
        <taxon>Arthrobacter</taxon>
    </lineage>
</organism>
<keyword evidence="3" id="KW-1185">Reference proteome</keyword>
<dbReference type="GO" id="GO:0006260">
    <property type="term" value="P:DNA replication"/>
    <property type="evidence" value="ECO:0007669"/>
    <property type="project" value="TreeGrafter"/>
</dbReference>
<evidence type="ECO:0000313" key="2">
    <source>
        <dbReference type="EMBL" id="PXA63978.1"/>
    </source>
</evidence>
<dbReference type="EMBL" id="QHLZ01000018">
    <property type="protein sequence ID" value="PXA63978.1"/>
    <property type="molecule type" value="Genomic_DNA"/>
</dbReference>
<dbReference type="GO" id="GO:0005524">
    <property type="term" value="F:ATP binding"/>
    <property type="evidence" value="ECO:0007669"/>
    <property type="project" value="InterPro"/>
</dbReference>
<dbReference type="PIRSF" id="PIRSF003073">
    <property type="entry name" value="DNAC_TnpB_IstB"/>
    <property type="match status" value="1"/>
</dbReference>
<dbReference type="PANTHER" id="PTHR30050:SF4">
    <property type="entry name" value="ATP-BINDING PROTEIN RV3427C IN INSERTION SEQUENCE-RELATED"/>
    <property type="match status" value="1"/>
</dbReference>
<dbReference type="AlphaFoldDB" id="A0A2V3DTT4"/>
<name>A0A2V3DTT4_9MICC</name>